<evidence type="ECO:0000313" key="5">
    <source>
        <dbReference type="Proteomes" id="UP000325313"/>
    </source>
</evidence>
<protein>
    <submittedName>
        <fullName evidence="3">Uncharacterized protein</fullName>
    </submittedName>
</protein>
<dbReference type="Proteomes" id="UP000324748">
    <property type="component" value="Unassembled WGS sequence"/>
</dbReference>
<organism evidence="3 4">
    <name type="scientific">Puccinia graminis f. sp. tritici</name>
    <dbReference type="NCBI Taxonomy" id="56615"/>
    <lineage>
        <taxon>Eukaryota</taxon>
        <taxon>Fungi</taxon>
        <taxon>Dikarya</taxon>
        <taxon>Basidiomycota</taxon>
        <taxon>Pucciniomycotina</taxon>
        <taxon>Pucciniomycetes</taxon>
        <taxon>Pucciniales</taxon>
        <taxon>Pucciniaceae</taxon>
        <taxon>Puccinia</taxon>
    </lineage>
</organism>
<comment type="caution">
    <text evidence="3">The sequence shown here is derived from an EMBL/GenBank/DDBJ whole genome shotgun (WGS) entry which is preliminary data.</text>
</comment>
<dbReference type="EMBL" id="VDEP01000505">
    <property type="protein sequence ID" value="KAA1068744.1"/>
    <property type="molecule type" value="Genomic_DNA"/>
</dbReference>
<accession>A0A5B0PVS2</accession>
<feature type="region of interest" description="Disordered" evidence="1">
    <location>
        <begin position="1"/>
        <end position="24"/>
    </location>
</feature>
<keyword evidence="4" id="KW-1185">Reference proteome</keyword>
<evidence type="ECO:0000313" key="4">
    <source>
        <dbReference type="Proteomes" id="UP000324748"/>
    </source>
</evidence>
<gene>
    <name evidence="3" type="ORF">PGT21_014007</name>
    <name evidence="2" type="ORF">PGTUg99_036883</name>
</gene>
<evidence type="ECO:0000313" key="3">
    <source>
        <dbReference type="EMBL" id="KAA1104179.1"/>
    </source>
</evidence>
<reference evidence="4 5" key="1">
    <citation type="submission" date="2019-05" db="EMBL/GenBank/DDBJ databases">
        <title>Emergence of the Ug99 lineage of the wheat stem rust pathogen through somatic hybridization.</title>
        <authorList>
            <person name="Li F."/>
            <person name="Upadhyaya N.M."/>
            <person name="Sperschneider J."/>
            <person name="Matny O."/>
            <person name="Nguyen-Phuc H."/>
            <person name="Mago R."/>
            <person name="Raley C."/>
            <person name="Miller M.E."/>
            <person name="Silverstein K.A.T."/>
            <person name="Henningsen E."/>
            <person name="Hirsch C.D."/>
            <person name="Visser B."/>
            <person name="Pretorius Z.A."/>
            <person name="Steffenson B.J."/>
            <person name="Schwessinger B."/>
            <person name="Dodds P.N."/>
            <person name="Figueroa M."/>
        </authorList>
    </citation>
    <scope>NUCLEOTIDE SEQUENCE [LARGE SCALE GENOMIC DNA]</scope>
    <source>
        <strain evidence="3">21-0</strain>
        <strain evidence="2 5">Ug99</strain>
    </source>
</reference>
<dbReference type="EMBL" id="VSWC01000041">
    <property type="protein sequence ID" value="KAA1104179.1"/>
    <property type="molecule type" value="Genomic_DNA"/>
</dbReference>
<dbReference type="AlphaFoldDB" id="A0A5B0PVS2"/>
<evidence type="ECO:0000256" key="1">
    <source>
        <dbReference type="SAM" id="MobiDB-lite"/>
    </source>
</evidence>
<sequence length="75" mass="7816">MCAVKTGAKRGQITSPPRARGARAIAAAAKRDPVECTAVRHPTPPLTVISVAASMKHAARKLLDTNIPGQANYLA</sequence>
<evidence type="ECO:0000313" key="2">
    <source>
        <dbReference type="EMBL" id="KAA1068744.1"/>
    </source>
</evidence>
<name>A0A5B0PVS2_PUCGR</name>
<proteinExistence type="predicted"/>
<dbReference type="Proteomes" id="UP000325313">
    <property type="component" value="Unassembled WGS sequence"/>
</dbReference>